<proteinExistence type="predicted"/>
<gene>
    <name evidence="1" type="ORF">HK413_09880</name>
</gene>
<protein>
    <recommendedName>
        <fullName evidence="3">Glycosyl hydrolase</fullName>
    </recommendedName>
</protein>
<evidence type="ECO:0000313" key="1">
    <source>
        <dbReference type="EMBL" id="NNU34371.1"/>
    </source>
</evidence>
<comment type="caution">
    <text evidence="1">The sequence shown here is derived from an EMBL/GenBank/DDBJ whole genome shotgun (WGS) entry which is preliminary data.</text>
</comment>
<evidence type="ECO:0000313" key="2">
    <source>
        <dbReference type="Proteomes" id="UP000566071"/>
    </source>
</evidence>
<dbReference type="Proteomes" id="UP000566071">
    <property type="component" value="Unassembled WGS sequence"/>
</dbReference>
<keyword evidence="2" id="KW-1185">Reference proteome</keyword>
<sequence length="210" mass="22797">MDKTIEAIRYTGIRWIRSGYEGGATDEDYQTLHRETGVRFSYGLMSGGTNIAKLLTGGRMLAASGALLAFEGNNEPNNWGVNYKGEQGGKNQSWLAVAKLQADLYKAVKADPTLKQYPVWSISEGGAQTDNVGLQYLQVPAGTNAMMPDGTRYADYATCHNYFSHPSHKGLYDNQTGTLPTRVAFVKSTGYLAIMVKPGAANLPAMPKMS</sequence>
<reference evidence="1 2" key="1">
    <citation type="submission" date="2020-05" db="EMBL/GenBank/DDBJ databases">
        <authorList>
            <person name="Khan S.A."/>
            <person name="Jeon C.O."/>
            <person name="Chun B.H."/>
        </authorList>
    </citation>
    <scope>NUCLEOTIDE SEQUENCE [LARGE SCALE GENOMIC DNA]</scope>
    <source>
        <strain evidence="1 2">S1162</strain>
    </source>
</reference>
<accession>A0ABX1W3Y4</accession>
<organism evidence="1 2">
    <name type="scientific">Mucilaginibacter humi</name>
    <dbReference type="NCBI Taxonomy" id="2732510"/>
    <lineage>
        <taxon>Bacteria</taxon>
        <taxon>Pseudomonadati</taxon>
        <taxon>Bacteroidota</taxon>
        <taxon>Sphingobacteriia</taxon>
        <taxon>Sphingobacteriales</taxon>
        <taxon>Sphingobacteriaceae</taxon>
        <taxon>Mucilaginibacter</taxon>
    </lineage>
</organism>
<dbReference type="EMBL" id="JABFCR010000043">
    <property type="protein sequence ID" value="NNU34371.1"/>
    <property type="molecule type" value="Genomic_DNA"/>
</dbReference>
<evidence type="ECO:0008006" key="3">
    <source>
        <dbReference type="Google" id="ProtNLM"/>
    </source>
</evidence>
<name>A0ABX1W3Y4_9SPHI</name>